<evidence type="ECO:0000256" key="4">
    <source>
        <dbReference type="PROSITE-ProRule" id="PRU00175"/>
    </source>
</evidence>
<dbReference type="GO" id="GO:0000795">
    <property type="term" value="C:synaptonemal complex"/>
    <property type="evidence" value="ECO:0007669"/>
    <property type="project" value="InterPro"/>
</dbReference>
<organism evidence="7 8">
    <name type="scientific">Drosophila albomicans</name>
    <name type="common">Fruit fly</name>
    <dbReference type="NCBI Taxonomy" id="7291"/>
    <lineage>
        <taxon>Eukaryota</taxon>
        <taxon>Metazoa</taxon>
        <taxon>Ecdysozoa</taxon>
        <taxon>Arthropoda</taxon>
        <taxon>Hexapoda</taxon>
        <taxon>Insecta</taxon>
        <taxon>Pterygota</taxon>
        <taxon>Neoptera</taxon>
        <taxon>Endopterygota</taxon>
        <taxon>Diptera</taxon>
        <taxon>Brachycera</taxon>
        <taxon>Muscomorpha</taxon>
        <taxon>Ephydroidea</taxon>
        <taxon>Drosophilidae</taxon>
        <taxon>Drosophila</taxon>
    </lineage>
</organism>
<dbReference type="GeneID" id="117576766"/>
<dbReference type="PANTHER" id="PTHR22663:SF17">
    <property type="entry name" value="RING FINGER PROTEIN NARYA-RELATED"/>
    <property type="match status" value="1"/>
</dbReference>
<keyword evidence="1 4" id="KW-0863">Zinc-finger</keyword>
<evidence type="ECO:0000259" key="6">
    <source>
        <dbReference type="PROSITE" id="PS50089"/>
    </source>
</evidence>
<dbReference type="Pfam" id="PF14634">
    <property type="entry name" value="zf-RING_5"/>
    <property type="match status" value="1"/>
</dbReference>
<dbReference type="InterPro" id="IPR001841">
    <property type="entry name" value="Znf_RING"/>
</dbReference>
<keyword evidence="7" id="KW-1185">Reference proteome</keyword>
<evidence type="ECO:0000313" key="8">
    <source>
        <dbReference type="RefSeq" id="XP_034117706.1"/>
    </source>
</evidence>
<feature type="region of interest" description="Disordered" evidence="5">
    <location>
        <begin position="144"/>
        <end position="222"/>
    </location>
</feature>
<gene>
    <name evidence="8" type="primary">LOC117576766</name>
</gene>
<evidence type="ECO:0000256" key="5">
    <source>
        <dbReference type="SAM" id="MobiDB-lite"/>
    </source>
</evidence>
<dbReference type="PANTHER" id="PTHR22663">
    <property type="entry name" value="RING FINGER PROTEIN NARYA-RELATED"/>
    <property type="match status" value="1"/>
</dbReference>
<dbReference type="Proteomes" id="UP000515160">
    <property type="component" value="Chromosome 2R"/>
</dbReference>
<proteinExistence type="predicted"/>
<sequence length="222" mass="26119">MVPMFCNNCYRQRDLNLVLQLTRCYHVVCDKCFVKPKSPSGGKICPVCKIRTNGIAINRDMPKNVANYFADPKEYLKMYRSISKFQCEQRALFYNNFYEQQKGLADKKHKLEGFVKVEAQLRQQIEDEKKRIVELRNYTNYYSRDESMQSESEMPGTSHKMQRPRTPALNSTASTSDNQAHLDQLREFKHLMLQKPTPKTSNIPRRRASSSTDRRPRNFDFD</sequence>
<dbReference type="GO" id="GO:0007129">
    <property type="term" value="P:homologous chromosome pairing at meiosis"/>
    <property type="evidence" value="ECO:0007669"/>
    <property type="project" value="TreeGrafter"/>
</dbReference>
<dbReference type="GO" id="GO:0007131">
    <property type="term" value="P:reciprocal meiotic recombination"/>
    <property type="evidence" value="ECO:0007669"/>
    <property type="project" value="InterPro"/>
</dbReference>
<dbReference type="PROSITE" id="PS50089">
    <property type="entry name" value="ZF_RING_2"/>
    <property type="match status" value="1"/>
</dbReference>
<dbReference type="RefSeq" id="XP_034117706.1">
    <property type="nucleotide sequence ID" value="XM_034261815.2"/>
</dbReference>
<accession>A0A6P8XMG2</accession>
<feature type="compositionally biased region" description="Polar residues" evidence="5">
    <location>
        <begin position="168"/>
        <end position="181"/>
    </location>
</feature>
<keyword evidence="3" id="KW-0469">Meiosis</keyword>
<dbReference type="InterPro" id="IPR042123">
    <property type="entry name" value="Zip3/RNF212-like"/>
</dbReference>
<dbReference type="OrthoDB" id="2535391at2759"/>
<dbReference type="GO" id="GO:0019789">
    <property type="term" value="F:SUMO transferase activity"/>
    <property type="evidence" value="ECO:0007669"/>
    <property type="project" value="InterPro"/>
</dbReference>
<keyword evidence="1 4" id="KW-0479">Metal-binding</keyword>
<keyword evidence="2" id="KW-0862">Zinc</keyword>
<feature type="domain" description="RING-type" evidence="6">
    <location>
        <begin position="6"/>
        <end position="49"/>
    </location>
</feature>
<evidence type="ECO:0000256" key="1">
    <source>
        <dbReference type="ARBA" id="ARBA00022771"/>
    </source>
</evidence>
<dbReference type="AlphaFoldDB" id="A0A6P8XMG2"/>
<evidence type="ECO:0000313" key="7">
    <source>
        <dbReference type="Proteomes" id="UP000515160"/>
    </source>
</evidence>
<dbReference type="SUPFAM" id="SSF57850">
    <property type="entry name" value="RING/U-box"/>
    <property type="match status" value="1"/>
</dbReference>
<dbReference type="GO" id="GO:0016925">
    <property type="term" value="P:protein sumoylation"/>
    <property type="evidence" value="ECO:0007669"/>
    <property type="project" value="TreeGrafter"/>
</dbReference>
<protein>
    <submittedName>
        <fullName evidence="8">RING finger protein narya</fullName>
    </submittedName>
</protein>
<name>A0A6P8XMG2_DROAB</name>
<feature type="compositionally biased region" description="Basic and acidic residues" evidence="5">
    <location>
        <begin position="212"/>
        <end position="222"/>
    </location>
</feature>
<evidence type="ECO:0000256" key="3">
    <source>
        <dbReference type="ARBA" id="ARBA00023254"/>
    </source>
</evidence>
<reference evidence="8" key="1">
    <citation type="submission" date="2025-08" db="UniProtKB">
        <authorList>
            <consortium name="RefSeq"/>
        </authorList>
    </citation>
    <scope>IDENTIFICATION</scope>
    <source>
        <strain evidence="8">15112-1751.03</strain>
        <tissue evidence="8">Whole Adult</tissue>
    </source>
</reference>
<evidence type="ECO:0000256" key="2">
    <source>
        <dbReference type="ARBA" id="ARBA00022833"/>
    </source>
</evidence>
<dbReference type="GO" id="GO:0008270">
    <property type="term" value="F:zinc ion binding"/>
    <property type="evidence" value="ECO:0007669"/>
    <property type="project" value="UniProtKB-KW"/>
</dbReference>